<evidence type="ECO:0000313" key="4">
    <source>
        <dbReference type="EMBL" id="VBB44542.1"/>
    </source>
</evidence>
<feature type="DNA-binding region" description="H-T-H motif" evidence="2">
    <location>
        <begin position="32"/>
        <end position="51"/>
    </location>
</feature>
<evidence type="ECO:0000256" key="2">
    <source>
        <dbReference type="PROSITE-ProRule" id="PRU00335"/>
    </source>
</evidence>
<proteinExistence type="predicted"/>
<dbReference type="GO" id="GO:0000976">
    <property type="term" value="F:transcription cis-regulatory region binding"/>
    <property type="evidence" value="ECO:0007669"/>
    <property type="project" value="TreeGrafter"/>
</dbReference>
<dbReference type="EMBL" id="UPXX01000027">
    <property type="protein sequence ID" value="VBB44542.1"/>
    <property type="molecule type" value="Genomic_DNA"/>
</dbReference>
<dbReference type="PROSITE" id="PS50977">
    <property type="entry name" value="HTH_TETR_2"/>
    <property type="match status" value="1"/>
</dbReference>
<dbReference type="InterPro" id="IPR036271">
    <property type="entry name" value="Tet_transcr_reg_TetR-rel_C_sf"/>
</dbReference>
<evidence type="ECO:0000259" key="3">
    <source>
        <dbReference type="PROSITE" id="PS50977"/>
    </source>
</evidence>
<dbReference type="PANTHER" id="PTHR30055">
    <property type="entry name" value="HTH-TYPE TRANSCRIPTIONAL REGULATOR RUTR"/>
    <property type="match status" value="1"/>
</dbReference>
<protein>
    <submittedName>
        <fullName evidence="4">Transcriptional regulator, TetR family</fullName>
    </submittedName>
</protein>
<dbReference type="InterPro" id="IPR001647">
    <property type="entry name" value="HTH_TetR"/>
</dbReference>
<dbReference type="InterPro" id="IPR009057">
    <property type="entry name" value="Homeodomain-like_sf"/>
</dbReference>
<organism evidence="4">
    <name type="scientific">Uncultured Desulfatiglans sp</name>
    <dbReference type="NCBI Taxonomy" id="1748965"/>
    <lineage>
        <taxon>Bacteria</taxon>
        <taxon>Pseudomonadati</taxon>
        <taxon>Thermodesulfobacteriota</taxon>
        <taxon>Desulfobacteria</taxon>
        <taxon>Desulfatiglandales</taxon>
        <taxon>Desulfatiglandaceae</taxon>
        <taxon>Desulfatiglans</taxon>
        <taxon>environmental samples</taxon>
    </lineage>
</organism>
<dbReference type="PANTHER" id="PTHR30055:SF226">
    <property type="entry name" value="HTH-TYPE TRANSCRIPTIONAL REGULATOR PKSA"/>
    <property type="match status" value="1"/>
</dbReference>
<accession>A0A653AA63</accession>
<dbReference type="Gene3D" id="1.10.10.60">
    <property type="entry name" value="Homeodomain-like"/>
    <property type="match status" value="1"/>
</dbReference>
<dbReference type="AlphaFoldDB" id="A0A653AA63"/>
<dbReference type="PRINTS" id="PR00455">
    <property type="entry name" value="HTHTETR"/>
</dbReference>
<feature type="domain" description="HTH tetR-type" evidence="3">
    <location>
        <begin position="9"/>
        <end position="69"/>
    </location>
</feature>
<dbReference type="Gene3D" id="1.10.357.10">
    <property type="entry name" value="Tetracycline Repressor, domain 2"/>
    <property type="match status" value="1"/>
</dbReference>
<evidence type="ECO:0000256" key="1">
    <source>
        <dbReference type="ARBA" id="ARBA00023125"/>
    </source>
</evidence>
<dbReference type="Pfam" id="PF00440">
    <property type="entry name" value="TetR_N"/>
    <property type="match status" value="1"/>
</dbReference>
<sequence length="222" mass="24659">MTDCQGRGEDTKQRLIEAAGEVFAQQGFRAATIREICSRAGTHVGAVNYHFGDKEGLYAAVLAYAHTSAMRRYPPDLGLEAGKRDPEARLRAFVRSLLMRMLAEGFPAWHGKLMAFEIAEPTKAFDQLIENAIRPLFIYLRDIVSELLGSSRPAQEREDELTFLCATSIVGQCLHYFTARRVIELLSPEGIDSADIQRLTEHITRFSLGAIKAMRAEGAGRG</sequence>
<dbReference type="SUPFAM" id="SSF48498">
    <property type="entry name" value="Tetracyclin repressor-like, C-terminal domain"/>
    <property type="match status" value="1"/>
</dbReference>
<dbReference type="GO" id="GO:0003700">
    <property type="term" value="F:DNA-binding transcription factor activity"/>
    <property type="evidence" value="ECO:0007669"/>
    <property type="project" value="TreeGrafter"/>
</dbReference>
<dbReference type="SUPFAM" id="SSF46689">
    <property type="entry name" value="Homeodomain-like"/>
    <property type="match status" value="1"/>
</dbReference>
<dbReference type="InterPro" id="IPR050109">
    <property type="entry name" value="HTH-type_TetR-like_transc_reg"/>
</dbReference>
<keyword evidence="1 2" id="KW-0238">DNA-binding</keyword>
<name>A0A653AA63_UNCDX</name>
<reference evidence="4" key="1">
    <citation type="submission" date="2018-07" db="EMBL/GenBank/DDBJ databases">
        <authorList>
            <consortium name="Genoscope - CEA"/>
            <person name="William W."/>
        </authorList>
    </citation>
    <scope>NUCLEOTIDE SEQUENCE</scope>
    <source>
        <strain evidence="4">IK1</strain>
    </source>
</reference>
<dbReference type="InterPro" id="IPR015292">
    <property type="entry name" value="Tscrpt_reg_YbiH_C"/>
</dbReference>
<gene>
    <name evidence="4" type="ORF">TRIP_B330646</name>
</gene>
<dbReference type="Pfam" id="PF09209">
    <property type="entry name" value="CecR_C"/>
    <property type="match status" value="1"/>
</dbReference>